<proteinExistence type="predicted"/>
<sequence>MPKQNSPKPARSEPASRSEHTRHQLILAALDLIGRHGYELATTRTLAAQAGVNLAAIPYHFDTKEALCRSAAEFLAARMEALLHQPLLALQAASAGCQDRDRLIDLLSDFLLAQARALLSGAVPQSWLQFFLRSQSEAGNPAAPAFDAVLGPSRRLCRDLVGRILQRSPQDFVTRSLSFSLLHQLLYFRLAEPVLLQHLAQKRLSPALLEQLLTLLGTSLRAQLLAHAQNSPLNKDIQP</sequence>
<dbReference type="GO" id="GO:0003700">
    <property type="term" value="F:DNA-binding transcription factor activity"/>
    <property type="evidence" value="ECO:0007669"/>
    <property type="project" value="TreeGrafter"/>
</dbReference>
<keyword evidence="1" id="KW-0805">Transcription regulation</keyword>
<name>A0A840LDJ1_9BURK</name>
<dbReference type="InterPro" id="IPR050109">
    <property type="entry name" value="HTH-type_TetR-like_transc_reg"/>
</dbReference>
<keyword evidence="8" id="KW-1185">Reference proteome</keyword>
<dbReference type="GO" id="GO:0000976">
    <property type="term" value="F:transcription cis-regulatory region binding"/>
    <property type="evidence" value="ECO:0007669"/>
    <property type="project" value="TreeGrafter"/>
</dbReference>
<dbReference type="PANTHER" id="PTHR30055:SF234">
    <property type="entry name" value="HTH-TYPE TRANSCRIPTIONAL REGULATOR BETI"/>
    <property type="match status" value="1"/>
</dbReference>
<dbReference type="Gene3D" id="1.10.10.60">
    <property type="entry name" value="Homeodomain-like"/>
    <property type="match status" value="1"/>
</dbReference>
<evidence type="ECO:0000256" key="3">
    <source>
        <dbReference type="ARBA" id="ARBA00023163"/>
    </source>
</evidence>
<evidence type="ECO:0000256" key="5">
    <source>
        <dbReference type="SAM" id="MobiDB-lite"/>
    </source>
</evidence>
<feature type="domain" description="HTH tetR-type" evidence="6">
    <location>
        <begin position="19"/>
        <end position="79"/>
    </location>
</feature>
<dbReference type="Proteomes" id="UP000562027">
    <property type="component" value="Unassembled WGS sequence"/>
</dbReference>
<dbReference type="Pfam" id="PF09209">
    <property type="entry name" value="CecR_C"/>
    <property type="match status" value="1"/>
</dbReference>
<dbReference type="InterPro" id="IPR001647">
    <property type="entry name" value="HTH_TetR"/>
</dbReference>
<dbReference type="AlphaFoldDB" id="A0A840LDJ1"/>
<dbReference type="RefSeq" id="WP_184301487.1">
    <property type="nucleotide sequence ID" value="NZ_JACHLP010000006.1"/>
</dbReference>
<protein>
    <submittedName>
        <fullName evidence="7">AcrR family transcriptional regulator</fullName>
    </submittedName>
</protein>
<comment type="caution">
    <text evidence="7">The sequence shown here is derived from an EMBL/GenBank/DDBJ whole genome shotgun (WGS) entry which is preliminary data.</text>
</comment>
<dbReference type="PRINTS" id="PR00455">
    <property type="entry name" value="HTHTETR"/>
</dbReference>
<accession>A0A840LDJ1</accession>
<evidence type="ECO:0000256" key="4">
    <source>
        <dbReference type="PROSITE-ProRule" id="PRU00335"/>
    </source>
</evidence>
<dbReference type="PROSITE" id="PS50977">
    <property type="entry name" value="HTH_TETR_2"/>
    <property type="match status" value="1"/>
</dbReference>
<evidence type="ECO:0000259" key="6">
    <source>
        <dbReference type="PROSITE" id="PS50977"/>
    </source>
</evidence>
<dbReference type="InterPro" id="IPR036271">
    <property type="entry name" value="Tet_transcr_reg_TetR-rel_C_sf"/>
</dbReference>
<feature type="region of interest" description="Disordered" evidence="5">
    <location>
        <begin position="1"/>
        <end position="20"/>
    </location>
</feature>
<dbReference type="Gene3D" id="1.10.357.10">
    <property type="entry name" value="Tetracycline Repressor, domain 2"/>
    <property type="match status" value="1"/>
</dbReference>
<evidence type="ECO:0000256" key="1">
    <source>
        <dbReference type="ARBA" id="ARBA00023015"/>
    </source>
</evidence>
<keyword evidence="2 4" id="KW-0238">DNA-binding</keyword>
<keyword evidence="3" id="KW-0804">Transcription</keyword>
<reference evidence="7 8" key="1">
    <citation type="submission" date="2020-08" db="EMBL/GenBank/DDBJ databases">
        <title>Functional genomics of gut bacteria from endangered species of beetles.</title>
        <authorList>
            <person name="Carlos-Shanley C."/>
        </authorList>
    </citation>
    <scope>NUCLEOTIDE SEQUENCE [LARGE SCALE GENOMIC DNA]</scope>
    <source>
        <strain evidence="7 8">S00239</strain>
    </source>
</reference>
<evidence type="ECO:0000256" key="2">
    <source>
        <dbReference type="ARBA" id="ARBA00023125"/>
    </source>
</evidence>
<feature type="DNA-binding region" description="H-T-H motif" evidence="4">
    <location>
        <begin position="42"/>
        <end position="61"/>
    </location>
</feature>
<dbReference type="SUPFAM" id="SSF46689">
    <property type="entry name" value="Homeodomain-like"/>
    <property type="match status" value="1"/>
</dbReference>
<dbReference type="InterPro" id="IPR009057">
    <property type="entry name" value="Homeodomain-like_sf"/>
</dbReference>
<evidence type="ECO:0000313" key="7">
    <source>
        <dbReference type="EMBL" id="MBB4844702.1"/>
    </source>
</evidence>
<dbReference type="InterPro" id="IPR015292">
    <property type="entry name" value="Tscrpt_reg_YbiH_C"/>
</dbReference>
<dbReference type="PANTHER" id="PTHR30055">
    <property type="entry name" value="HTH-TYPE TRANSCRIPTIONAL REGULATOR RUTR"/>
    <property type="match status" value="1"/>
</dbReference>
<organism evidence="7 8">
    <name type="scientific">Roseateles oligotrophus</name>
    <dbReference type="NCBI Taxonomy" id="1769250"/>
    <lineage>
        <taxon>Bacteria</taxon>
        <taxon>Pseudomonadati</taxon>
        <taxon>Pseudomonadota</taxon>
        <taxon>Betaproteobacteria</taxon>
        <taxon>Burkholderiales</taxon>
        <taxon>Sphaerotilaceae</taxon>
        <taxon>Roseateles</taxon>
    </lineage>
</organism>
<dbReference type="SUPFAM" id="SSF48498">
    <property type="entry name" value="Tetracyclin repressor-like, C-terminal domain"/>
    <property type="match status" value="1"/>
</dbReference>
<dbReference type="Pfam" id="PF00440">
    <property type="entry name" value="TetR_N"/>
    <property type="match status" value="1"/>
</dbReference>
<dbReference type="EMBL" id="JACHLP010000006">
    <property type="protein sequence ID" value="MBB4844702.1"/>
    <property type="molecule type" value="Genomic_DNA"/>
</dbReference>
<gene>
    <name evidence="7" type="ORF">HNP55_003246</name>
</gene>
<feature type="compositionally biased region" description="Basic and acidic residues" evidence="5">
    <location>
        <begin position="10"/>
        <end position="20"/>
    </location>
</feature>
<evidence type="ECO:0000313" key="8">
    <source>
        <dbReference type="Proteomes" id="UP000562027"/>
    </source>
</evidence>